<evidence type="ECO:0000313" key="8">
    <source>
        <dbReference type="EMBL" id="RHY17489.1"/>
    </source>
</evidence>
<keyword evidence="3 7" id="KW-0732">Signal</keyword>
<evidence type="ECO:0000256" key="1">
    <source>
        <dbReference type="ARBA" id="ARBA00011079"/>
    </source>
</evidence>
<feature type="region of interest" description="Disordered" evidence="6">
    <location>
        <begin position="978"/>
        <end position="1078"/>
    </location>
</feature>
<feature type="compositionally biased region" description="Low complexity" evidence="6">
    <location>
        <begin position="894"/>
        <end position="912"/>
    </location>
</feature>
<evidence type="ECO:0000256" key="7">
    <source>
        <dbReference type="SAM" id="SignalP"/>
    </source>
</evidence>
<reference evidence="8 9" key="1">
    <citation type="submission" date="2018-08" db="EMBL/GenBank/DDBJ databases">
        <title>Aphanomyces genome sequencing and annotation.</title>
        <authorList>
            <person name="Minardi D."/>
            <person name="Oidtmann B."/>
            <person name="Van Der Giezen M."/>
            <person name="Studholme D.J."/>
        </authorList>
    </citation>
    <scope>NUCLEOTIDE SEQUENCE [LARGE SCALE GENOMIC DNA]</scope>
    <source>
        <strain evidence="8 9">Yx</strain>
    </source>
</reference>
<feature type="compositionally biased region" description="Polar residues" evidence="6">
    <location>
        <begin position="845"/>
        <end position="859"/>
    </location>
</feature>
<protein>
    <submittedName>
        <fullName evidence="8">Uncharacterized protein</fullName>
    </submittedName>
</protein>
<dbReference type="VEuPathDB" id="FungiDB:H257_04132"/>
<dbReference type="SUPFAM" id="SSF53474">
    <property type="entry name" value="alpha/beta-Hydrolases"/>
    <property type="match status" value="1"/>
</dbReference>
<keyword evidence="2" id="KW-0645">Protease</keyword>
<evidence type="ECO:0000256" key="2">
    <source>
        <dbReference type="ARBA" id="ARBA00022670"/>
    </source>
</evidence>
<evidence type="ECO:0000313" key="9">
    <source>
        <dbReference type="Proteomes" id="UP000266239"/>
    </source>
</evidence>
<keyword evidence="5" id="KW-0325">Glycoprotein</keyword>
<proteinExistence type="inferred from homology"/>
<sequence length="1383" mass="149202">MAIKFAAVAVAALASSGAFGMHLPPQHARGGELFADLVKDSFISLDATASPKAQWFQQQLDHFTTEAPLHFLQRYYVDDTYWGNHDGNPIILYIGGEGAMDKMPKGYVDVLAKEHKAKVVALEHRFYGQSTPKNDLSTENLRFLTVEQALADLNHFIHAYTTELTTKGNPWIAVGGSYPGALSAWFRIAYPNATVAAISSSGVVNPIYNFHGFDEQVAESVGAECADALRSITSTYEGEIAAGRGHQVKALLGAQALSDPDFFYMLADAAAMAVQYGTKDKLCGPMLAAVKANVSLTHVRTNAFANYTLVKYGHAFGFGCFYDTGCLKSNVDRWPEGRSWRWQKCSQLAYFQVAPHAGSLRSSIVNLDYHEQQCFDIFGDAVDPSAGVADNIQRYGGDKPKGHNIFYANAGDDPWQRASVTSTLSLDQLFYLAKCDLCGHCGDLGDGSVDPAPRKYQKELIREYIAKWVAPWTAKAAADAKVNAAAVTVVHNNAPVVGESLNQASNVSFLVLLPILCLFLAFKAIMHVDLVRDAAATVRTIQVELSAKFQAPCQVTFAFSTKMDEAWADAAWKGLELQGWEEMELSATKYCYISPDIDSVDAFQKNATAFGTKGEAVAFALHNTTTFEHIQPFLWDHMRMTLGWKLLHRQGKSPWYVMPNLDLDELLPRVNLFESTIDAVEAYLAPIVTNVKRKQVVSPREDSPVKRHKTSPATGSVDGSPSVEEISDEDMPTKSELVVHAVGTVTSQEALVVESVKAHTASTAPVKVDSVAGEVIPSSTEVVDTTEAAAPSSPSLRITRSVSVRLSLDEVHIKSPATPRSKSSPSKAKSPKRPSTPRKLPSDAAASTPTRTSPRNVKASTPTTTPSKRKSPQTKLKMEQASPSKSPRAASVHAKASPRTSKASSRAAASPSVDDHVSAKAPRKTSTPPSKMPATKSLKPKTPTKAKSPSKFKQDSCDTVITSTSALYLKNLSTKLSSAVVKKHHPEPATRNQSPKKEALASPAKRSTPSAPHVKPTPEEASTTPTKQNSSKVAADNDRKQTCVAEGVSTSKPSRPAAAPTPTEIKPIHKSSSPVVPGSALQTGLPAMIKYEKSQSPPLGISPPKTKNQLQLDSINDKLNGSPMTSSSLMDILNLVGTPPPPTAATTTTTQLSTSHGCNWSLESPGKRPWHAITGGSSSTSPKKRRTNAALISTIMNANSPVEAKSDESMASFIQDTVCDDVPSPEQTQYTPSRPGVACRDVGMDDILNTAMGHLTSNAASSPSSSYVTPQVVEKTQSRLLSPAKDVSFRTKVLQQFNHGGWRSVAPKLSEKGGSYTYSHDKLDARFTRDDLLKYANTHDIFGNPALMDPRMVYRAVRGSPQRTSPPEAVTPRPASDWSAIIV</sequence>
<dbReference type="Pfam" id="PF05577">
    <property type="entry name" value="Peptidase_S28"/>
    <property type="match status" value="1"/>
</dbReference>
<dbReference type="VEuPathDB" id="FungiDB:H257_04130"/>
<evidence type="ECO:0000256" key="3">
    <source>
        <dbReference type="ARBA" id="ARBA00022729"/>
    </source>
</evidence>
<comment type="similarity">
    <text evidence="1">Belongs to the peptidase S28 family.</text>
</comment>
<comment type="caution">
    <text evidence="8">The sequence shown here is derived from an EMBL/GenBank/DDBJ whole genome shotgun (WGS) entry which is preliminary data.</text>
</comment>
<keyword evidence="4" id="KW-0378">Hydrolase</keyword>
<dbReference type="InterPro" id="IPR029058">
    <property type="entry name" value="AB_hydrolase_fold"/>
</dbReference>
<feature type="region of interest" description="Disordered" evidence="6">
    <location>
        <begin position="810"/>
        <end position="958"/>
    </location>
</feature>
<dbReference type="PANTHER" id="PTHR11010:SF11">
    <property type="entry name" value="THYMUS-SPECIFIC SERINE PROTEASE"/>
    <property type="match status" value="1"/>
</dbReference>
<name>A0A397BEN4_APHAT</name>
<evidence type="ECO:0000256" key="5">
    <source>
        <dbReference type="ARBA" id="ARBA00023180"/>
    </source>
</evidence>
<feature type="region of interest" description="Disordered" evidence="6">
    <location>
        <begin position="695"/>
        <end position="732"/>
    </location>
</feature>
<feature type="signal peptide" evidence="7">
    <location>
        <begin position="1"/>
        <end position="20"/>
    </location>
</feature>
<dbReference type="Proteomes" id="UP000266239">
    <property type="component" value="Unassembled WGS sequence"/>
</dbReference>
<dbReference type="Gene3D" id="3.40.50.1820">
    <property type="entry name" value="alpha/beta hydrolase"/>
    <property type="match status" value="1"/>
</dbReference>
<dbReference type="PANTHER" id="PTHR11010">
    <property type="entry name" value="PROTEASE S28 PRO-X CARBOXYPEPTIDASE-RELATED"/>
    <property type="match status" value="1"/>
</dbReference>
<dbReference type="EMBL" id="QUTA01005026">
    <property type="protein sequence ID" value="RHY17489.1"/>
    <property type="molecule type" value="Genomic_DNA"/>
</dbReference>
<feature type="chain" id="PRO_5017320117" evidence="7">
    <location>
        <begin position="21"/>
        <end position="1383"/>
    </location>
</feature>
<feature type="compositionally biased region" description="Polar residues" evidence="6">
    <location>
        <begin position="1020"/>
        <end position="1032"/>
    </location>
</feature>
<feature type="compositionally biased region" description="Low complexity" evidence="6">
    <location>
        <begin position="814"/>
        <end position="828"/>
    </location>
</feature>
<dbReference type="Gene3D" id="1.20.120.980">
    <property type="entry name" value="Serine carboxypeptidase S28, SKS domain"/>
    <property type="match status" value="1"/>
</dbReference>
<feature type="compositionally biased region" description="Basic residues" evidence="6">
    <location>
        <begin position="938"/>
        <end position="950"/>
    </location>
</feature>
<dbReference type="InterPro" id="IPR042269">
    <property type="entry name" value="Ser_carbopepase_S28_SKS"/>
</dbReference>
<dbReference type="GO" id="GO:0006508">
    <property type="term" value="P:proteolysis"/>
    <property type="evidence" value="ECO:0007669"/>
    <property type="project" value="UniProtKB-KW"/>
</dbReference>
<evidence type="ECO:0000256" key="4">
    <source>
        <dbReference type="ARBA" id="ARBA00022801"/>
    </source>
</evidence>
<evidence type="ECO:0000256" key="6">
    <source>
        <dbReference type="SAM" id="MobiDB-lite"/>
    </source>
</evidence>
<dbReference type="GO" id="GO:0070008">
    <property type="term" value="F:serine-type exopeptidase activity"/>
    <property type="evidence" value="ECO:0007669"/>
    <property type="project" value="InterPro"/>
</dbReference>
<dbReference type="InterPro" id="IPR008758">
    <property type="entry name" value="Peptidase_S28"/>
</dbReference>
<gene>
    <name evidence="8" type="ORF">DYB25_008046</name>
</gene>
<dbReference type="GO" id="GO:0008239">
    <property type="term" value="F:dipeptidyl-peptidase activity"/>
    <property type="evidence" value="ECO:0007669"/>
    <property type="project" value="TreeGrafter"/>
</dbReference>
<organism evidence="8 9">
    <name type="scientific">Aphanomyces astaci</name>
    <name type="common">Crayfish plague agent</name>
    <dbReference type="NCBI Taxonomy" id="112090"/>
    <lineage>
        <taxon>Eukaryota</taxon>
        <taxon>Sar</taxon>
        <taxon>Stramenopiles</taxon>
        <taxon>Oomycota</taxon>
        <taxon>Saprolegniomycetes</taxon>
        <taxon>Saprolegniales</taxon>
        <taxon>Verrucalvaceae</taxon>
        <taxon>Aphanomyces</taxon>
    </lineage>
</organism>
<accession>A0A397BEN4</accession>